<accession>V9L9Y2</accession>
<feature type="compositionally biased region" description="Basic and acidic residues" evidence="3">
    <location>
        <begin position="78"/>
        <end position="106"/>
    </location>
</feature>
<dbReference type="Pfam" id="PF00240">
    <property type="entry name" value="ubiquitin"/>
    <property type="match status" value="1"/>
</dbReference>
<sequence length="173" mass="19675">MLLTVKLMHGRECDLEVGEDEMVGAVKNLLAERMHVPVSQQRLLYKGKALSDERRLSDYGICVDTKLNLIVKVDRVSPGEERGRHQVSPGEERGRHQGSPGEERGGNRSVLWQQVTQILSHHFTLIDAGKVLEQLQKDYDRSLRLISLDAIERLATRMIHPEVPDLMEISFLD</sequence>
<dbReference type="InterPro" id="IPR019956">
    <property type="entry name" value="Ubiquitin_dom"/>
</dbReference>
<dbReference type="SUPFAM" id="SSF54236">
    <property type="entry name" value="Ubiquitin-like"/>
    <property type="match status" value="1"/>
</dbReference>
<evidence type="ECO:0000313" key="5">
    <source>
        <dbReference type="EMBL" id="AFP08434.1"/>
    </source>
</evidence>
<dbReference type="GO" id="GO:0071818">
    <property type="term" value="C:BAT3 complex"/>
    <property type="evidence" value="ECO:0007669"/>
    <property type="project" value="TreeGrafter"/>
</dbReference>
<evidence type="ECO:0000259" key="4">
    <source>
        <dbReference type="PROSITE" id="PS50053"/>
    </source>
</evidence>
<dbReference type="PANTHER" id="PTHR46555">
    <property type="entry name" value="UBIQUITIN-LIKE PROTEIN 4A"/>
    <property type="match status" value="1"/>
</dbReference>
<dbReference type="PRINTS" id="PR00348">
    <property type="entry name" value="UBIQUITIN"/>
</dbReference>
<protein>
    <submittedName>
        <fullName evidence="5">Ubiquitin-like protein 4A</fullName>
    </submittedName>
</protein>
<dbReference type="InterPro" id="IPR047154">
    <property type="entry name" value="UBL4A-like"/>
</dbReference>
<proteinExistence type="evidence at transcript level"/>
<dbReference type="PROSITE" id="PS00299">
    <property type="entry name" value="UBIQUITIN_1"/>
    <property type="match status" value="1"/>
</dbReference>
<dbReference type="AlphaFoldDB" id="V9L9Y2"/>
<dbReference type="GO" id="GO:0051087">
    <property type="term" value="F:protein-folding chaperone binding"/>
    <property type="evidence" value="ECO:0007669"/>
    <property type="project" value="TreeGrafter"/>
</dbReference>
<dbReference type="PROSITE" id="PS50053">
    <property type="entry name" value="UBIQUITIN_2"/>
    <property type="match status" value="1"/>
</dbReference>
<dbReference type="InterPro" id="IPR000626">
    <property type="entry name" value="Ubiquitin-like_dom"/>
</dbReference>
<dbReference type="GO" id="GO:0071816">
    <property type="term" value="P:tail-anchored membrane protein insertion into ER membrane"/>
    <property type="evidence" value="ECO:0007669"/>
    <property type="project" value="TreeGrafter"/>
</dbReference>
<feature type="region of interest" description="Disordered" evidence="3">
    <location>
        <begin position="78"/>
        <end position="107"/>
    </location>
</feature>
<comment type="subcellular location">
    <subcellularLocation>
        <location evidence="1">Cytoplasm</location>
        <location evidence="1">Cytosol</location>
    </subcellularLocation>
</comment>
<reference evidence="5" key="1">
    <citation type="journal article" date="2014" name="Nature">
        <title>Elephant shark genome provides unique insights into gnathostome evolution.</title>
        <authorList>
            <consortium name="International Elephant Shark Genome Sequencing Consortium"/>
            <person name="Venkatesh B."/>
            <person name="Lee A.P."/>
            <person name="Ravi V."/>
            <person name="Maurya A.K."/>
            <person name="Lian M.M."/>
            <person name="Swann J.B."/>
            <person name="Ohta Y."/>
            <person name="Flajnik M.F."/>
            <person name="Sutoh Y."/>
            <person name="Kasahara M."/>
            <person name="Hoon S."/>
            <person name="Gangu V."/>
            <person name="Roy S.W."/>
            <person name="Irimia M."/>
            <person name="Korzh V."/>
            <person name="Kondrychyn I."/>
            <person name="Lim Z.W."/>
            <person name="Tay B.H."/>
            <person name="Tohari S."/>
            <person name="Kong K.W."/>
            <person name="Ho S."/>
            <person name="Lorente-Galdos B."/>
            <person name="Quilez J."/>
            <person name="Marques-Bonet T."/>
            <person name="Raney B.J."/>
            <person name="Ingham P.W."/>
            <person name="Tay A."/>
            <person name="Hillier L.W."/>
            <person name="Minx P."/>
            <person name="Boehm T."/>
            <person name="Wilson R.K."/>
            <person name="Brenner S."/>
            <person name="Warren W.C."/>
        </authorList>
    </citation>
    <scope>NUCLEOTIDE SEQUENCE</scope>
    <source>
        <tissue evidence="5">Liver</tissue>
    </source>
</reference>
<dbReference type="InterPro" id="IPR019954">
    <property type="entry name" value="Ubiquitin_CS"/>
</dbReference>
<name>V9L9Y2_CALMI</name>
<evidence type="ECO:0000256" key="1">
    <source>
        <dbReference type="ARBA" id="ARBA00004514"/>
    </source>
</evidence>
<feature type="domain" description="Ubiquitin-like" evidence="4">
    <location>
        <begin position="1"/>
        <end position="72"/>
    </location>
</feature>
<organism evidence="5">
    <name type="scientific">Callorhinchus milii</name>
    <name type="common">Ghost shark</name>
    <dbReference type="NCBI Taxonomy" id="7868"/>
    <lineage>
        <taxon>Eukaryota</taxon>
        <taxon>Metazoa</taxon>
        <taxon>Chordata</taxon>
        <taxon>Craniata</taxon>
        <taxon>Vertebrata</taxon>
        <taxon>Chondrichthyes</taxon>
        <taxon>Holocephali</taxon>
        <taxon>Chimaeriformes</taxon>
        <taxon>Callorhinchidae</taxon>
        <taxon>Callorhinchus</taxon>
    </lineage>
</organism>
<dbReference type="SMART" id="SM00213">
    <property type="entry name" value="UBQ"/>
    <property type="match status" value="1"/>
</dbReference>
<evidence type="ECO:0000256" key="3">
    <source>
        <dbReference type="SAM" id="MobiDB-lite"/>
    </source>
</evidence>
<keyword evidence="2" id="KW-0963">Cytoplasm</keyword>
<dbReference type="InterPro" id="IPR041421">
    <property type="entry name" value="Ubl4_C_TUGS"/>
</dbReference>
<dbReference type="InterPro" id="IPR029071">
    <property type="entry name" value="Ubiquitin-like_domsf"/>
</dbReference>
<dbReference type="Gene3D" id="3.10.20.90">
    <property type="entry name" value="Phosphatidylinositol 3-kinase Catalytic Subunit, Chain A, domain 1"/>
    <property type="match status" value="1"/>
</dbReference>
<dbReference type="Pfam" id="PF17840">
    <property type="entry name" value="Tugs"/>
    <property type="match status" value="1"/>
</dbReference>
<dbReference type="PANTHER" id="PTHR46555:SF1">
    <property type="entry name" value="UBIQUITIN-LIKE PROTEIN 4A"/>
    <property type="match status" value="1"/>
</dbReference>
<dbReference type="GO" id="GO:0006620">
    <property type="term" value="P:post-translational protein targeting to endoplasmic reticulum membrane"/>
    <property type="evidence" value="ECO:0007669"/>
    <property type="project" value="InterPro"/>
</dbReference>
<dbReference type="EMBL" id="JW875917">
    <property type="protein sequence ID" value="AFP08434.1"/>
    <property type="molecule type" value="mRNA"/>
</dbReference>
<evidence type="ECO:0000256" key="2">
    <source>
        <dbReference type="ARBA" id="ARBA00022490"/>
    </source>
</evidence>